<organism evidence="1 2">
    <name type="scientific">Mucilaginibacter gossypiicola</name>
    <dbReference type="NCBI Taxonomy" id="551995"/>
    <lineage>
        <taxon>Bacteria</taxon>
        <taxon>Pseudomonadati</taxon>
        <taxon>Bacteroidota</taxon>
        <taxon>Sphingobacteriia</taxon>
        <taxon>Sphingobacteriales</taxon>
        <taxon>Sphingobacteriaceae</taxon>
        <taxon>Mucilaginibacter</taxon>
    </lineage>
</organism>
<protein>
    <submittedName>
        <fullName evidence="1">Uncharacterized protein</fullName>
    </submittedName>
</protein>
<dbReference type="RefSeq" id="WP_091212159.1">
    <property type="nucleotide sequence ID" value="NZ_FOCL01000005.1"/>
</dbReference>
<dbReference type="EMBL" id="FOCL01000005">
    <property type="protein sequence ID" value="SEO10325.1"/>
    <property type="molecule type" value="Genomic_DNA"/>
</dbReference>
<dbReference type="OrthoDB" id="798329at2"/>
<name>A0A1H8LYY9_9SPHI</name>
<reference evidence="2" key="1">
    <citation type="submission" date="2016-10" db="EMBL/GenBank/DDBJ databases">
        <authorList>
            <person name="Varghese N."/>
            <person name="Submissions S."/>
        </authorList>
    </citation>
    <scope>NUCLEOTIDE SEQUENCE [LARGE SCALE GENOMIC DNA]</scope>
    <source>
        <strain evidence="2">Gh-48</strain>
    </source>
</reference>
<evidence type="ECO:0000313" key="2">
    <source>
        <dbReference type="Proteomes" id="UP000198942"/>
    </source>
</evidence>
<dbReference type="STRING" id="551995.SAMN05192574_105313"/>
<keyword evidence="2" id="KW-1185">Reference proteome</keyword>
<evidence type="ECO:0000313" key="1">
    <source>
        <dbReference type="EMBL" id="SEO10325.1"/>
    </source>
</evidence>
<dbReference type="AlphaFoldDB" id="A0A1H8LYY9"/>
<sequence>MTDVLAYAYLKLVLEEEFPETYLQFRNHGTLYYELTNVLELCAPLMKGLDESDRFLKYEVICTITDYLEEE</sequence>
<proteinExistence type="predicted"/>
<dbReference type="Proteomes" id="UP000198942">
    <property type="component" value="Unassembled WGS sequence"/>
</dbReference>
<accession>A0A1H8LYY9</accession>
<gene>
    <name evidence="1" type="ORF">SAMN05192574_105313</name>
</gene>